<evidence type="ECO:0000313" key="2">
    <source>
        <dbReference type="EMBL" id="OAV25442.1"/>
    </source>
</evidence>
<feature type="transmembrane region" description="Helical" evidence="1">
    <location>
        <begin position="6"/>
        <end position="23"/>
    </location>
</feature>
<dbReference type="Proteomes" id="UP000078295">
    <property type="component" value="Unassembled WGS sequence"/>
</dbReference>
<reference evidence="2 3" key="1">
    <citation type="journal article" date="2016" name="Genome Biol. Evol.">
        <title>Comparative Genomic Analyses of the Moraxella catarrhalis Serosensitive and Seroresistant Lineages Demonstrate Their Independent Evolution.</title>
        <authorList>
            <person name="Earl J.P."/>
            <person name="de Vries S.P."/>
            <person name="Ahmed A."/>
            <person name="Powell E."/>
            <person name="Schultz M.P."/>
            <person name="Hermans P.W."/>
            <person name="Hill D.J."/>
            <person name="Zhou Z."/>
            <person name="Constantinidou C.I."/>
            <person name="Hu F.Z."/>
            <person name="Bootsma H.J."/>
            <person name="Ehrlich G.D."/>
        </authorList>
    </citation>
    <scope>NUCLEOTIDE SEQUENCE [LARGE SCALE GENOMIC DNA]</scope>
    <source>
        <strain evidence="2 3">F23</strain>
    </source>
</reference>
<organism evidence="2 3">
    <name type="scientific">Moraxella catarrhalis</name>
    <name type="common">Branhamella catarrhalis</name>
    <dbReference type="NCBI Taxonomy" id="480"/>
    <lineage>
        <taxon>Bacteria</taxon>
        <taxon>Pseudomonadati</taxon>
        <taxon>Pseudomonadota</taxon>
        <taxon>Gammaproteobacteria</taxon>
        <taxon>Moraxellales</taxon>
        <taxon>Moraxellaceae</taxon>
        <taxon>Moraxella</taxon>
    </lineage>
</organism>
<proteinExistence type="predicted"/>
<gene>
    <name evidence="2" type="ORF">AO370_0912</name>
</gene>
<dbReference type="AlphaFoldDB" id="A0AB36DNY6"/>
<name>A0AB36DNY6_MORCA</name>
<keyword evidence="1" id="KW-0812">Transmembrane</keyword>
<comment type="caution">
    <text evidence="2">The sequence shown here is derived from an EMBL/GenBank/DDBJ whole genome shotgun (WGS) entry which is preliminary data.</text>
</comment>
<evidence type="ECO:0000313" key="3">
    <source>
        <dbReference type="Proteomes" id="UP000078295"/>
    </source>
</evidence>
<evidence type="ECO:0000256" key="1">
    <source>
        <dbReference type="SAM" id="Phobius"/>
    </source>
</evidence>
<keyword evidence="1" id="KW-0472">Membrane</keyword>
<dbReference type="EMBL" id="LXHQ01000029">
    <property type="protein sequence ID" value="OAV25442.1"/>
    <property type="molecule type" value="Genomic_DNA"/>
</dbReference>
<sequence>MSFLWLIGYIYLINFLIIFEILSKKIKSILFNIIIDFSSITP</sequence>
<accession>A0AB36DNY6</accession>
<keyword evidence="1" id="KW-1133">Transmembrane helix</keyword>
<protein>
    <submittedName>
        <fullName evidence="2">Uncharacterized protein</fullName>
    </submittedName>
</protein>